<dbReference type="PANTHER" id="PTHR43836">
    <property type="entry name" value="CATECHOL O-METHYLTRANSFERASE 1-RELATED"/>
    <property type="match status" value="1"/>
</dbReference>
<evidence type="ECO:0000256" key="5">
    <source>
        <dbReference type="ARBA" id="ARBA00022939"/>
    </source>
</evidence>
<dbReference type="GO" id="GO:0006584">
    <property type="term" value="P:catecholamine metabolic process"/>
    <property type="evidence" value="ECO:0007669"/>
    <property type="project" value="UniProtKB-KW"/>
</dbReference>
<dbReference type="Proteomes" id="UP001178507">
    <property type="component" value="Unassembled WGS sequence"/>
</dbReference>
<dbReference type="Pfam" id="PF01596">
    <property type="entry name" value="Methyltransf_3"/>
    <property type="match status" value="1"/>
</dbReference>
<dbReference type="EC" id="2.1.1.6" evidence="1"/>
<dbReference type="InterPro" id="IPR029063">
    <property type="entry name" value="SAM-dependent_MTases_sf"/>
</dbReference>
<keyword evidence="2" id="KW-0489">Methyltransferase</keyword>
<sequence>MIAVPVPSLQAPPALARARPACHAGHVPEAPSVPRRLLAAVVAAGGARAGPARARRKENGPFTFQDSTPDMLLEWLNKKVPKQDSPEAVLKAIDDFAWTEQWMMNVGDVKGKVLDVALREALRLHPTGVFTALELGTYLGYSAVRIARLLPSRGRLLSVDSAPQEVAEE</sequence>
<protein>
    <recommendedName>
        <fullName evidence="1">catechol O-methyltransferase</fullName>
        <ecNumber evidence="1">2.1.1.6</ecNumber>
    </recommendedName>
</protein>
<organism evidence="7 8">
    <name type="scientific">Effrenium voratum</name>
    <dbReference type="NCBI Taxonomy" id="2562239"/>
    <lineage>
        <taxon>Eukaryota</taxon>
        <taxon>Sar</taxon>
        <taxon>Alveolata</taxon>
        <taxon>Dinophyceae</taxon>
        <taxon>Suessiales</taxon>
        <taxon>Symbiodiniaceae</taxon>
        <taxon>Effrenium</taxon>
    </lineage>
</organism>
<reference evidence="7" key="1">
    <citation type="submission" date="2023-08" db="EMBL/GenBank/DDBJ databases">
        <authorList>
            <person name="Chen Y."/>
            <person name="Shah S."/>
            <person name="Dougan E. K."/>
            <person name="Thang M."/>
            <person name="Chan C."/>
        </authorList>
    </citation>
    <scope>NUCLEOTIDE SEQUENCE</scope>
</reference>
<dbReference type="EMBL" id="CAUJNA010003846">
    <property type="protein sequence ID" value="CAJ1410893.1"/>
    <property type="molecule type" value="Genomic_DNA"/>
</dbReference>
<evidence type="ECO:0000256" key="3">
    <source>
        <dbReference type="ARBA" id="ARBA00022679"/>
    </source>
</evidence>
<dbReference type="GO" id="GO:0016206">
    <property type="term" value="F:catechol O-methyltransferase activity"/>
    <property type="evidence" value="ECO:0007669"/>
    <property type="project" value="UniProtKB-EC"/>
</dbReference>
<keyword evidence="3" id="KW-0808">Transferase</keyword>
<comment type="caution">
    <text evidence="7">The sequence shown here is derived from an EMBL/GenBank/DDBJ whole genome shotgun (WGS) entry which is preliminary data.</text>
</comment>
<dbReference type="Gene3D" id="3.40.50.150">
    <property type="entry name" value="Vaccinia Virus protein VP39"/>
    <property type="match status" value="1"/>
</dbReference>
<dbReference type="SUPFAM" id="SSF53335">
    <property type="entry name" value="S-adenosyl-L-methionine-dependent methyltransferases"/>
    <property type="match status" value="1"/>
</dbReference>
<name>A0AA36JTD8_9DINO</name>
<dbReference type="AlphaFoldDB" id="A0AA36JTD8"/>
<keyword evidence="5" id="KW-0128">Catecholamine metabolism</keyword>
<dbReference type="GO" id="GO:0032259">
    <property type="term" value="P:methylation"/>
    <property type="evidence" value="ECO:0007669"/>
    <property type="project" value="UniProtKB-KW"/>
</dbReference>
<dbReference type="PANTHER" id="PTHR43836:SF2">
    <property type="entry name" value="CATECHOL O-METHYLTRANSFERASE 1-RELATED"/>
    <property type="match status" value="1"/>
</dbReference>
<gene>
    <name evidence="7" type="ORF">EVOR1521_LOCUS31620</name>
</gene>
<evidence type="ECO:0000256" key="6">
    <source>
        <dbReference type="ARBA" id="ARBA00023453"/>
    </source>
</evidence>
<accession>A0AA36JTD8</accession>
<evidence type="ECO:0000256" key="1">
    <source>
        <dbReference type="ARBA" id="ARBA00012880"/>
    </source>
</evidence>
<feature type="non-terminal residue" evidence="7">
    <location>
        <position position="1"/>
    </location>
</feature>
<evidence type="ECO:0000256" key="4">
    <source>
        <dbReference type="ARBA" id="ARBA00022691"/>
    </source>
</evidence>
<evidence type="ECO:0000256" key="2">
    <source>
        <dbReference type="ARBA" id="ARBA00022603"/>
    </source>
</evidence>
<proteinExistence type="inferred from homology"/>
<dbReference type="InterPro" id="IPR002935">
    <property type="entry name" value="SAM_O-MeTrfase"/>
</dbReference>
<keyword evidence="4" id="KW-0949">S-adenosyl-L-methionine</keyword>
<evidence type="ECO:0000313" key="7">
    <source>
        <dbReference type="EMBL" id="CAJ1410893.1"/>
    </source>
</evidence>
<keyword evidence="8" id="KW-1185">Reference proteome</keyword>
<evidence type="ECO:0000313" key="8">
    <source>
        <dbReference type="Proteomes" id="UP001178507"/>
    </source>
</evidence>
<comment type="similarity">
    <text evidence="6">Belongs to the class I-like SAM-binding methyltransferase superfamily. Cation-dependent O-methyltransferase family.</text>
</comment>